<keyword evidence="10" id="KW-1185">Reference proteome</keyword>
<dbReference type="Gene3D" id="1.20.1740.10">
    <property type="entry name" value="Amino acid/polyamine transporter I"/>
    <property type="match status" value="1"/>
</dbReference>
<evidence type="ECO:0000256" key="3">
    <source>
        <dbReference type="ARBA" id="ARBA00022448"/>
    </source>
</evidence>
<dbReference type="PANTHER" id="PTHR34975:SF2">
    <property type="entry name" value="SPORE GERMINATION PROTEIN A2"/>
    <property type="match status" value="1"/>
</dbReference>
<dbReference type="NCBIfam" id="TIGR00912">
    <property type="entry name" value="2A0309"/>
    <property type="match status" value="1"/>
</dbReference>
<comment type="similarity">
    <text evidence="2">Belongs to the amino acid-polyamine-organocation (APC) superfamily. Spore germination protein (SGP) (TC 2.A.3.9) family.</text>
</comment>
<evidence type="ECO:0000256" key="4">
    <source>
        <dbReference type="ARBA" id="ARBA00022544"/>
    </source>
</evidence>
<feature type="transmembrane region" description="Helical" evidence="8">
    <location>
        <begin position="156"/>
        <end position="176"/>
    </location>
</feature>
<feature type="transmembrane region" description="Helical" evidence="8">
    <location>
        <begin position="21"/>
        <end position="47"/>
    </location>
</feature>
<feature type="transmembrane region" description="Helical" evidence="8">
    <location>
        <begin position="351"/>
        <end position="369"/>
    </location>
</feature>
<gene>
    <name evidence="9" type="ORF">FS935_08095</name>
</gene>
<feature type="transmembrane region" description="Helical" evidence="8">
    <location>
        <begin position="196"/>
        <end position="216"/>
    </location>
</feature>
<sequence length="376" mass="42750">MCRSNSWRWCNLKKEVVLSSFQFSILIILFVLGSSVLFLPAMLTGIAKQDASFSVIIGSISGVLIAYFYAHFGRYFHNKSYIEAIKDTFGSKIGVFFVLFTFSYLIFLCSILIWDIGDFIITQILPGTPIQSIYILFLIVVVYVTRLGIETLARTAEIFLPWVFLLFLILIILLFPELEWSNALPIFENGIKPSLYGAYYMIGFPFLELFTLLMFTPYIKSKDKLSNTFLIGVTVGSVALIILTAYCVLILGPGITTRQEYPIYVLGKKISLGNFLERLEIIVAIMWFISIFFKLTLTFYALCLGISQFLNLKSYKVVTIPSAIFFFVITLILIPNSVYIKEYSKYTNTPYIITVGLIIPALVYITALLKQKFKSP</sequence>
<keyword evidence="3" id="KW-0813">Transport</keyword>
<protein>
    <submittedName>
        <fullName evidence="9">GerAB/ArcD/ProY family transporter</fullName>
    </submittedName>
</protein>
<evidence type="ECO:0000313" key="9">
    <source>
        <dbReference type="EMBL" id="TXC91588.1"/>
    </source>
</evidence>
<accession>A0A5C6W599</accession>
<keyword evidence="4" id="KW-0309">Germination</keyword>
<feature type="transmembrane region" description="Helical" evidence="8">
    <location>
        <begin position="93"/>
        <end position="114"/>
    </location>
</feature>
<evidence type="ECO:0000256" key="6">
    <source>
        <dbReference type="ARBA" id="ARBA00022989"/>
    </source>
</evidence>
<feature type="transmembrane region" description="Helical" evidence="8">
    <location>
        <begin position="318"/>
        <end position="339"/>
    </location>
</feature>
<dbReference type="InterPro" id="IPR004761">
    <property type="entry name" value="Spore_GerAB"/>
</dbReference>
<dbReference type="Pfam" id="PF03845">
    <property type="entry name" value="Spore_permease"/>
    <property type="match status" value="1"/>
</dbReference>
<name>A0A5C6W599_9BACI</name>
<keyword evidence="7 8" id="KW-0472">Membrane</keyword>
<keyword evidence="6 8" id="KW-1133">Transmembrane helix</keyword>
<evidence type="ECO:0000256" key="5">
    <source>
        <dbReference type="ARBA" id="ARBA00022692"/>
    </source>
</evidence>
<comment type="subcellular location">
    <subcellularLocation>
        <location evidence="1">Membrane</location>
        <topology evidence="1">Multi-pass membrane protein</topology>
    </subcellularLocation>
</comment>
<evidence type="ECO:0000313" key="10">
    <source>
        <dbReference type="Proteomes" id="UP000321363"/>
    </source>
</evidence>
<organism evidence="9 10">
    <name type="scientific">Metabacillus litoralis</name>
    <dbReference type="NCBI Taxonomy" id="152268"/>
    <lineage>
        <taxon>Bacteria</taxon>
        <taxon>Bacillati</taxon>
        <taxon>Bacillota</taxon>
        <taxon>Bacilli</taxon>
        <taxon>Bacillales</taxon>
        <taxon>Bacillaceae</taxon>
        <taxon>Metabacillus</taxon>
    </lineage>
</organism>
<feature type="transmembrane region" description="Helical" evidence="8">
    <location>
        <begin position="120"/>
        <end position="144"/>
    </location>
</feature>
<dbReference type="Proteomes" id="UP000321363">
    <property type="component" value="Unassembled WGS sequence"/>
</dbReference>
<feature type="transmembrane region" description="Helical" evidence="8">
    <location>
        <begin position="53"/>
        <end position="72"/>
    </location>
</feature>
<feature type="transmembrane region" description="Helical" evidence="8">
    <location>
        <begin position="228"/>
        <end position="251"/>
    </location>
</feature>
<dbReference type="GO" id="GO:0016020">
    <property type="term" value="C:membrane"/>
    <property type="evidence" value="ECO:0007669"/>
    <property type="project" value="UniProtKB-SubCell"/>
</dbReference>
<proteinExistence type="inferred from homology"/>
<evidence type="ECO:0000256" key="2">
    <source>
        <dbReference type="ARBA" id="ARBA00007998"/>
    </source>
</evidence>
<feature type="transmembrane region" description="Helical" evidence="8">
    <location>
        <begin position="281"/>
        <end position="306"/>
    </location>
</feature>
<dbReference type="GO" id="GO:0009847">
    <property type="term" value="P:spore germination"/>
    <property type="evidence" value="ECO:0007669"/>
    <property type="project" value="InterPro"/>
</dbReference>
<dbReference type="EMBL" id="VOQF01000004">
    <property type="protein sequence ID" value="TXC91588.1"/>
    <property type="molecule type" value="Genomic_DNA"/>
</dbReference>
<evidence type="ECO:0000256" key="1">
    <source>
        <dbReference type="ARBA" id="ARBA00004141"/>
    </source>
</evidence>
<dbReference type="AlphaFoldDB" id="A0A5C6W599"/>
<evidence type="ECO:0000256" key="7">
    <source>
        <dbReference type="ARBA" id="ARBA00023136"/>
    </source>
</evidence>
<comment type="caution">
    <text evidence="9">The sequence shown here is derived from an EMBL/GenBank/DDBJ whole genome shotgun (WGS) entry which is preliminary data.</text>
</comment>
<dbReference type="PANTHER" id="PTHR34975">
    <property type="entry name" value="SPORE GERMINATION PROTEIN A2"/>
    <property type="match status" value="1"/>
</dbReference>
<keyword evidence="5 8" id="KW-0812">Transmembrane</keyword>
<reference evidence="9 10" key="1">
    <citation type="journal article" date="2005" name="Int. J. Syst. Evol. Microbiol.">
        <title>Bacillus litoralis sp. nov., isolated from a tidal flat of the Yellow Sea in Korea.</title>
        <authorList>
            <person name="Yoon J.H."/>
            <person name="Oh T.K."/>
        </authorList>
    </citation>
    <scope>NUCLEOTIDE SEQUENCE [LARGE SCALE GENOMIC DNA]</scope>
    <source>
        <strain evidence="9 10">SW-211</strain>
    </source>
</reference>
<evidence type="ECO:0000256" key="8">
    <source>
        <dbReference type="SAM" id="Phobius"/>
    </source>
</evidence>